<keyword evidence="3" id="KW-1003">Cell membrane</keyword>
<keyword evidence="9" id="KW-1185">Reference proteome</keyword>
<feature type="transmembrane region" description="Helical" evidence="7">
    <location>
        <begin position="104"/>
        <end position="128"/>
    </location>
</feature>
<dbReference type="STRING" id="1324314.BVG16_19580"/>
<name>A0A1T2X6P2_9BACL</name>
<dbReference type="PANTHER" id="PTHR33452:SF10">
    <property type="entry name" value="OXIDOREDUCTASE MHQP-RELATED"/>
    <property type="match status" value="1"/>
</dbReference>
<dbReference type="GO" id="GO:0005886">
    <property type="term" value="C:plasma membrane"/>
    <property type="evidence" value="ECO:0007669"/>
    <property type="project" value="UniProtKB-SubCell"/>
</dbReference>
<feature type="transmembrane region" description="Helical" evidence="7">
    <location>
        <begin position="49"/>
        <end position="67"/>
    </location>
</feature>
<dbReference type="InterPro" id="IPR032808">
    <property type="entry name" value="DoxX"/>
</dbReference>
<dbReference type="EMBL" id="MSZX01000008">
    <property type="protein sequence ID" value="OPA75548.1"/>
    <property type="molecule type" value="Genomic_DNA"/>
</dbReference>
<feature type="transmembrane region" description="Helical" evidence="7">
    <location>
        <begin position="7"/>
        <end position="29"/>
    </location>
</feature>
<protein>
    <submittedName>
        <fullName evidence="8">Oxidoreductase</fullName>
    </submittedName>
</protein>
<feature type="transmembrane region" description="Helical" evidence="7">
    <location>
        <begin position="72"/>
        <end position="92"/>
    </location>
</feature>
<dbReference type="Proteomes" id="UP000190188">
    <property type="component" value="Unassembled WGS sequence"/>
</dbReference>
<evidence type="ECO:0000256" key="4">
    <source>
        <dbReference type="ARBA" id="ARBA00022692"/>
    </source>
</evidence>
<sequence>MLDTGLLIIRLIIGLLFVGHGAQKLFGWFGGHGLKGTAGWLESIGMKPGAVMALLAGGGEILGGLLFASGAWLVVGAALIVITMLVAIFTVHGKNGLWATSGGIEYNLVLIAVAVGVAMIGGGQYTLLN</sequence>
<evidence type="ECO:0000256" key="7">
    <source>
        <dbReference type="SAM" id="Phobius"/>
    </source>
</evidence>
<organism evidence="8 9">
    <name type="scientific">Paenibacillus selenitireducens</name>
    <dbReference type="NCBI Taxonomy" id="1324314"/>
    <lineage>
        <taxon>Bacteria</taxon>
        <taxon>Bacillati</taxon>
        <taxon>Bacillota</taxon>
        <taxon>Bacilli</taxon>
        <taxon>Bacillales</taxon>
        <taxon>Paenibacillaceae</taxon>
        <taxon>Paenibacillus</taxon>
    </lineage>
</organism>
<evidence type="ECO:0000313" key="8">
    <source>
        <dbReference type="EMBL" id="OPA75548.1"/>
    </source>
</evidence>
<evidence type="ECO:0000256" key="6">
    <source>
        <dbReference type="ARBA" id="ARBA00023136"/>
    </source>
</evidence>
<dbReference type="Pfam" id="PF07681">
    <property type="entry name" value="DoxX"/>
    <property type="match status" value="1"/>
</dbReference>
<keyword evidence="4 7" id="KW-0812">Transmembrane</keyword>
<dbReference type="InterPro" id="IPR051907">
    <property type="entry name" value="DoxX-like_oxidoreductase"/>
</dbReference>
<dbReference type="OrthoDB" id="346004at2"/>
<accession>A0A1T2X6P2</accession>
<proteinExistence type="inferred from homology"/>
<comment type="similarity">
    <text evidence="2">Belongs to the DoxX family.</text>
</comment>
<evidence type="ECO:0000256" key="5">
    <source>
        <dbReference type="ARBA" id="ARBA00022989"/>
    </source>
</evidence>
<keyword evidence="6 7" id="KW-0472">Membrane</keyword>
<comment type="subcellular location">
    <subcellularLocation>
        <location evidence="1">Cell membrane</location>
        <topology evidence="1">Multi-pass membrane protein</topology>
    </subcellularLocation>
</comment>
<dbReference type="RefSeq" id="WP_078500764.1">
    <property type="nucleotide sequence ID" value="NZ_MSZX01000008.1"/>
</dbReference>
<evidence type="ECO:0000256" key="1">
    <source>
        <dbReference type="ARBA" id="ARBA00004651"/>
    </source>
</evidence>
<evidence type="ECO:0000256" key="2">
    <source>
        <dbReference type="ARBA" id="ARBA00006679"/>
    </source>
</evidence>
<keyword evidence="5 7" id="KW-1133">Transmembrane helix</keyword>
<evidence type="ECO:0000256" key="3">
    <source>
        <dbReference type="ARBA" id="ARBA00022475"/>
    </source>
</evidence>
<comment type="caution">
    <text evidence="8">The sequence shown here is derived from an EMBL/GenBank/DDBJ whole genome shotgun (WGS) entry which is preliminary data.</text>
</comment>
<evidence type="ECO:0000313" key="9">
    <source>
        <dbReference type="Proteomes" id="UP000190188"/>
    </source>
</evidence>
<gene>
    <name evidence="8" type="ORF">BVG16_19580</name>
</gene>
<dbReference type="PANTHER" id="PTHR33452">
    <property type="entry name" value="OXIDOREDUCTASE CATD-RELATED"/>
    <property type="match status" value="1"/>
</dbReference>
<dbReference type="AlphaFoldDB" id="A0A1T2X6P2"/>
<reference evidence="8 9" key="1">
    <citation type="submission" date="2017-01" db="EMBL/GenBank/DDBJ databases">
        <title>Genome analysis of Paenibacillus selenitrireducens ES3-24.</title>
        <authorList>
            <person name="Xu D."/>
            <person name="Yao R."/>
            <person name="Zheng S."/>
        </authorList>
    </citation>
    <scope>NUCLEOTIDE SEQUENCE [LARGE SCALE GENOMIC DNA]</scope>
    <source>
        <strain evidence="8 9">ES3-24</strain>
    </source>
</reference>